<comment type="function">
    <text evidence="8">Necessary for the synthesis of poly-beta-1,6-N-acetyl-D-glucosamine (PNAG, also referred to as PIA), a biofilm adhesin polysaccharide. Is required for full IcaA N-acetylglucosaminyltransferase activity.</text>
</comment>
<evidence type="ECO:0000256" key="6">
    <source>
        <dbReference type="ARBA" id="ARBA00022989"/>
    </source>
</evidence>
<evidence type="ECO:0000313" key="13">
    <source>
        <dbReference type="Proteomes" id="UP000681586"/>
    </source>
</evidence>
<evidence type="ECO:0000256" key="1">
    <source>
        <dbReference type="ARBA" id="ARBA00004651"/>
    </source>
</evidence>
<keyword evidence="4" id="KW-1003">Cell membrane</keyword>
<dbReference type="EMBL" id="JAGXBM010000016">
    <property type="protein sequence ID" value="MBS3697767.1"/>
    <property type="molecule type" value="Genomic_DNA"/>
</dbReference>
<evidence type="ECO:0000256" key="8">
    <source>
        <dbReference type="ARBA" id="ARBA00025422"/>
    </source>
</evidence>
<reference evidence="12 13" key="1">
    <citation type="submission" date="2021-05" db="EMBL/GenBank/DDBJ databases">
        <title>Staphylococcus fleurettii isolated from lake water in First Nation community in Manitoba, Canada.</title>
        <authorList>
            <person name="Bashar S."/>
            <person name="Murdock A."/>
            <person name="Patidar R."/>
            <person name="Golding G."/>
            <person name="Farenhorst A."/>
            <person name="Kumar A."/>
        </authorList>
    </citation>
    <scope>NUCLEOTIDE SEQUENCE [LARGE SCALE GENOMIC DNA]</scope>
    <source>
        <strain evidence="12 13">SF002</strain>
    </source>
</reference>
<feature type="transmembrane region" description="Helical" evidence="11">
    <location>
        <begin position="68"/>
        <end position="92"/>
    </location>
</feature>
<comment type="similarity">
    <text evidence="2">Belongs to the IcaD family.</text>
</comment>
<keyword evidence="13" id="KW-1185">Reference proteome</keyword>
<dbReference type="NCBIfam" id="TIGR03932">
    <property type="entry name" value="PIA_icaD"/>
    <property type="match status" value="1"/>
</dbReference>
<dbReference type="Proteomes" id="UP000681586">
    <property type="component" value="Unassembled WGS sequence"/>
</dbReference>
<evidence type="ECO:0000313" key="12">
    <source>
        <dbReference type="EMBL" id="MBS3697767.1"/>
    </source>
</evidence>
<protein>
    <recommendedName>
        <fullName evidence="3">Poly-beta-1,6-N-acetyl-D-glucosamine synthesis protein IcaD</fullName>
    </recommendedName>
    <alternativeName>
        <fullName evidence="9">Biofilm polysaccharide intercellular adhesin synthesis protein IcaD</fullName>
    </alternativeName>
    <alternativeName>
        <fullName evidence="10">Intercellular adhesion protein D</fullName>
    </alternativeName>
</protein>
<evidence type="ECO:0000256" key="5">
    <source>
        <dbReference type="ARBA" id="ARBA00022692"/>
    </source>
</evidence>
<evidence type="ECO:0000256" key="9">
    <source>
        <dbReference type="ARBA" id="ARBA00030130"/>
    </source>
</evidence>
<evidence type="ECO:0000256" key="11">
    <source>
        <dbReference type="SAM" id="Phobius"/>
    </source>
</evidence>
<evidence type="ECO:0000256" key="2">
    <source>
        <dbReference type="ARBA" id="ARBA00006797"/>
    </source>
</evidence>
<evidence type="ECO:0000256" key="3">
    <source>
        <dbReference type="ARBA" id="ARBA00014524"/>
    </source>
</evidence>
<comment type="caution">
    <text evidence="12">The sequence shown here is derived from an EMBL/GenBank/DDBJ whole genome shotgun (WGS) entry which is preliminary data.</text>
</comment>
<evidence type="ECO:0000256" key="7">
    <source>
        <dbReference type="ARBA" id="ARBA00023136"/>
    </source>
</evidence>
<dbReference type="RefSeq" id="WP_115337009.1">
    <property type="nucleotide sequence ID" value="NZ_JAEPSA010000018.1"/>
</dbReference>
<proteinExistence type="inferred from homology"/>
<keyword evidence="6 11" id="KW-1133">Transmembrane helix</keyword>
<dbReference type="InterPro" id="IPR020510">
    <property type="entry name" value="IcaD"/>
</dbReference>
<evidence type="ECO:0000256" key="4">
    <source>
        <dbReference type="ARBA" id="ARBA00022475"/>
    </source>
</evidence>
<name>A0ABS5MPG2_9STAP</name>
<organism evidence="12 13">
    <name type="scientific">Mammaliicoccus fleurettii</name>
    <dbReference type="NCBI Taxonomy" id="150056"/>
    <lineage>
        <taxon>Bacteria</taxon>
        <taxon>Bacillati</taxon>
        <taxon>Bacillota</taxon>
        <taxon>Bacilli</taxon>
        <taxon>Bacillales</taxon>
        <taxon>Staphylococcaceae</taxon>
        <taxon>Mammaliicoccus</taxon>
    </lineage>
</organism>
<keyword evidence="5 11" id="KW-0812">Transmembrane</keyword>
<keyword evidence="7 11" id="KW-0472">Membrane</keyword>
<evidence type="ECO:0000256" key="10">
    <source>
        <dbReference type="ARBA" id="ARBA00030190"/>
    </source>
</evidence>
<sequence length="105" mass="12512">MDKSRQRELKRVKSRLNIYRETIVFIASTILWLYCVTVLFVMVGSLLPYNNHFIQMVRVILNIDKGDIFTIFSYFMIGSAIIVVYLMCTFIFNVKRKRVLPYDEM</sequence>
<gene>
    <name evidence="12" type="primary">icaD</name>
    <name evidence="12" type="ORF">JJQ58_09840</name>
</gene>
<comment type="subcellular location">
    <subcellularLocation>
        <location evidence="1">Cell membrane</location>
        <topology evidence="1">Multi-pass membrane protein</topology>
    </subcellularLocation>
</comment>
<feature type="transmembrane region" description="Helical" evidence="11">
    <location>
        <begin position="21"/>
        <end position="48"/>
    </location>
</feature>
<accession>A0ABS5MPG2</accession>